<protein>
    <submittedName>
        <fullName evidence="9">EamA family transporter</fullName>
    </submittedName>
</protein>
<keyword evidence="10" id="KW-1185">Reference proteome</keyword>
<evidence type="ECO:0000256" key="7">
    <source>
        <dbReference type="SAM" id="Phobius"/>
    </source>
</evidence>
<feature type="transmembrane region" description="Helical" evidence="7">
    <location>
        <begin position="213"/>
        <end position="233"/>
    </location>
</feature>
<evidence type="ECO:0000256" key="4">
    <source>
        <dbReference type="ARBA" id="ARBA00022989"/>
    </source>
</evidence>
<dbReference type="EMBL" id="CP108021">
    <property type="protein sequence ID" value="WUM18870.1"/>
    <property type="molecule type" value="Genomic_DNA"/>
</dbReference>
<comment type="similarity">
    <text evidence="2">Belongs to the EamA transporter family.</text>
</comment>
<feature type="transmembrane region" description="Helical" evidence="7">
    <location>
        <begin position="174"/>
        <end position="193"/>
    </location>
</feature>
<gene>
    <name evidence="9" type="ORF">OG579_14175</name>
</gene>
<keyword evidence="5 7" id="KW-0472">Membrane</keyword>
<feature type="transmembrane region" description="Helical" evidence="7">
    <location>
        <begin position="114"/>
        <end position="132"/>
    </location>
</feature>
<feature type="transmembrane region" description="Helical" evidence="7">
    <location>
        <begin position="245"/>
        <end position="264"/>
    </location>
</feature>
<feature type="domain" description="EamA" evidence="8">
    <location>
        <begin position="146"/>
        <end position="284"/>
    </location>
</feature>
<dbReference type="InterPro" id="IPR000620">
    <property type="entry name" value="EamA_dom"/>
</dbReference>
<sequence>MSTRHRLIGLTVVVLWGLNFIAIHAGLEHFPPFFFAALRFAVMAVPVILFVPFPNVPVRWLLLYGTGFGIIQFAFLFLALATGMPTGLASLVLQSSAPFTVVLGVLLLGERMTLRQVIGIGVAIGGMILIGIDRAEAGAGIGVLPMLLTLIAGLGWAFGNLGSRMAKPDNPMRLTLWMCVIPPIPLYLVSLVIEGPSAGVDALSTAFTHEGLIALGGLAYVIVLGTVAGSGLWTYLMSKHPASTVAPFSLLVPVVGITASWLVLGEDPSALQLIGAAVVIIGCLGGMMGAAGRAVPVTDSSACPTPPRNAGRASRFVPGRRSRRPQELAGPPREPVAAKAP</sequence>
<proteinExistence type="inferred from homology"/>
<evidence type="ECO:0000256" key="6">
    <source>
        <dbReference type="SAM" id="MobiDB-lite"/>
    </source>
</evidence>
<feature type="transmembrane region" description="Helical" evidence="7">
    <location>
        <begin position="7"/>
        <end position="27"/>
    </location>
</feature>
<dbReference type="InterPro" id="IPR050638">
    <property type="entry name" value="AA-Vitamin_Transporters"/>
</dbReference>
<dbReference type="PANTHER" id="PTHR32322:SF9">
    <property type="entry name" value="AMINO-ACID METABOLITE EFFLUX PUMP-RELATED"/>
    <property type="match status" value="1"/>
</dbReference>
<evidence type="ECO:0000256" key="3">
    <source>
        <dbReference type="ARBA" id="ARBA00022692"/>
    </source>
</evidence>
<evidence type="ECO:0000313" key="9">
    <source>
        <dbReference type="EMBL" id="WUM18870.1"/>
    </source>
</evidence>
<dbReference type="Gene3D" id="1.10.3730.20">
    <property type="match status" value="2"/>
</dbReference>
<keyword evidence="4 7" id="KW-1133">Transmembrane helix</keyword>
<dbReference type="SUPFAM" id="SSF103481">
    <property type="entry name" value="Multidrug resistance efflux transporter EmrE"/>
    <property type="match status" value="2"/>
</dbReference>
<evidence type="ECO:0000259" key="8">
    <source>
        <dbReference type="Pfam" id="PF00892"/>
    </source>
</evidence>
<feature type="domain" description="EamA" evidence="8">
    <location>
        <begin position="7"/>
        <end position="130"/>
    </location>
</feature>
<feature type="transmembrane region" description="Helical" evidence="7">
    <location>
        <begin position="33"/>
        <end position="53"/>
    </location>
</feature>
<organism evidence="9 10">
    <name type="scientific">Williamsia herbipolensis</name>
    <dbReference type="NCBI Taxonomy" id="1603258"/>
    <lineage>
        <taxon>Bacteria</taxon>
        <taxon>Bacillati</taxon>
        <taxon>Actinomycetota</taxon>
        <taxon>Actinomycetes</taxon>
        <taxon>Mycobacteriales</taxon>
        <taxon>Nocardiaceae</taxon>
        <taxon>Williamsia</taxon>
    </lineage>
</organism>
<dbReference type="InterPro" id="IPR037185">
    <property type="entry name" value="EmrE-like"/>
</dbReference>
<dbReference type="RefSeq" id="WP_328856449.1">
    <property type="nucleotide sequence ID" value="NZ_CP108021.1"/>
</dbReference>
<feature type="transmembrane region" description="Helical" evidence="7">
    <location>
        <begin position="60"/>
        <end position="81"/>
    </location>
</feature>
<evidence type="ECO:0000256" key="1">
    <source>
        <dbReference type="ARBA" id="ARBA00004141"/>
    </source>
</evidence>
<dbReference type="Pfam" id="PF00892">
    <property type="entry name" value="EamA"/>
    <property type="match status" value="2"/>
</dbReference>
<accession>A0AAU4JYP3</accession>
<feature type="transmembrane region" description="Helical" evidence="7">
    <location>
        <begin position="138"/>
        <end position="162"/>
    </location>
</feature>
<dbReference type="KEGG" id="whr:OG579_14175"/>
<dbReference type="PANTHER" id="PTHR32322">
    <property type="entry name" value="INNER MEMBRANE TRANSPORTER"/>
    <property type="match status" value="1"/>
</dbReference>
<dbReference type="AlphaFoldDB" id="A0AAU4JYP3"/>
<feature type="region of interest" description="Disordered" evidence="6">
    <location>
        <begin position="296"/>
        <end position="341"/>
    </location>
</feature>
<feature type="transmembrane region" description="Helical" evidence="7">
    <location>
        <begin position="270"/>
        <end position="291"/>
    </location>
</feature>
<dbReference type="GO" id="GO:0016020">
    <property type="term" value="C:membrane"/>
    <property type="evidence" value="ECO:0007669"/>
    <property type="project" value="UniProtKB-SubCell"/>
</dbReference>
<evidence type="ECO:0000313" key="10">
    <source>
        <dbReference type="Proteomes" id="UP001432128"/>
    </source>
</evidence>
<reference evidence="9 10" key="1">
    <citation type="submission" date="2022-10" db="EMBL/GenBank/DDBJ databases">
        <title>The complete genomes of actinobacterial strains from the NBC collection.</title>
        <authorList>
            <person name="Joergensen T.S."/>
            <person name="Alvarez Arevalo M."/>
            <person name="Sterndorff E.B."/>
            <person name="Faurdal D."/>
            <person name="Vuksanovic O."/>
            <person name="Mourched A.-S."/>
            <person name="Charusanti P."/>
            <person name="Shaw S."/>
            <person name="Blin K."/>
            <person name="Weber T."/>
        </authorList>
    </citation>
    <scope>NUCLEOTIDE SEQUENCE [LARGE SCALE GENOMIC DNA]</scope>
    <source>
        <strain evidence="9 10">NBC_00319</strain>
    </source>
</reference>
<comment type="subcellular location">
    <subcellularLocation>
        <location evidence="1">Membrane</location>
        <topology evidence="1">Multi-pass membrane protein</topology>
    </subcellularLocation>
</comment>
<keyword evidence="3 7" id="KW-0812">Transmembrane</keyword>
<name>A0AAU4JYP3_9NOCA</name>
<dbReference type="Proteomes" id="UP001432128">
    <property type="component" value="Chromosome"/>
</dbReference>
<evidence type="ECO:0000256" key="5">
    <source>
        <dbReference type="ARBA" id="ARBA00023136"/>
    </source>
</evidence>
<feature type="transmembrane region" description="Helical" evidence="7">
    <location>
        <begin position="87"/>
        <end position="107"/>
    </location>
</feature>
<evidence type="ECO:0000256" key="2">
    <source>
        <dbReference type="ARBA" id="ARBA00007362"/>
    </source>
</evidence>